<dbReference type="Proteomes" id="UP000435802">
    <property type="component" value="Unassembled WGS sequence"/>
</dbReference>
<sequence length="82" mass="9071">MSNVQNVRYQVDCFLEAGEDLIAKVDINFGKDDSDLVGDNLSIRVRLPPDARSMPFGNLRALAAKTAFQRLSDLASQSESLR</sequence>
<protein>
    <submittedName>
        <fullName evidence="1">Uncharacterized protein</fullName>
    </submittedName>
</protein>
<evidence type="ECO:0000313" key="1">
    <source>
        <dbReference type="EMBL" id="MXN45925.1"/>
    </source>
</evidence>
<evidence type="ECO:0000313" key="2">
    <source>
        <dbReference type="Proteomes" id="UP000435802"/>
    </source>
</evidence>
<name>A0A6N8SA24_9HYPH</name>
<keyword evidence="2" id="KW-1185">Reference proteome</keyword>
<dbReference type="RefSeq" id="WP_160859488.1">
    <property type="nucleotide sequence ID" value="NZ_WUMK01000004.1"/>
</dbReference>
<gene>
    <name evidence="1" type="ORF">GR138_12045</name>
</gene>
<accession>A0A6N8SA24</accession>
<dbReference type="EMBL" id="WUMK01000004">
    <property type="protein sequence ID" value="MXN45925.1"/>
    <property type="molecule type" value="Genomic_DNA"/>
</dbReference>
<proteinExistence type="predicted"/>
<comment type="caution">
    <text evidence="1">The sequence shown here is derived from an EMBL/GenBank/DDBJ whole genome shotgun (WGS) entry which is preliminary data.</text>
</comment>
<organism evidence="1 2">
    <name type="scientific">Shinella kummerowiae</name>
    <dbReference type="NCBI Taxonomy" id="417745"/>
    <lineage>
        <taxon>Bacteria</taxon>
        <taxon>Pseudomonadati</taxon>
        <taxon>Pseudomonadota</taxon>
        <taxon>Alphaproteobacteria</taxon>
        <taxon>Hyphomicrobiales</taxon>
        <taxon>Rhizobiaceae</taxon>
        <taxon>Shinella</taxon>
    </lineage>
</organism>
<reference evidence="1 2" key="1">
    <citation type="submission" date="2019-12" db="EMBL/GenBank/DDBJ databases">
        <title>Shinella kummerowiae sp. nov., a symbiotic bacterium isolated from root nodules of the herbal legume Kummerowia stipulacea.</title>
        <authorList>
            <person name="Gao J."/>
        </authorList>
    </citation>
    <scope>NUCLEOTIDE SEQUENCE [LARGE SCALE GENOMIC DNA]</scope>
    <source>
        <strain evidence="1 2">CCBAU 25048</strain>
    </source>
</reference>
<dbReference type="AlphaFoldDB" id="A0A6N8SA24"/>